<proteinExistence type="predicted"/>
<evidence type="ECO:0000313" key="2">
    <source>
        <dbReference type="Proteomes" id="UP000276215"/>
    </source>
</evidence>
<name>A0A3N4IU68_9PEZI</name>
<reference evidence="1 2" key="1">
    <citation type="journal article" date="2018" name="Nat. Ecol. Evol.">
        <title>Pezizomycetes genomes reveal the molecular basis of ectomycorrhizal truffle lifestyle.</title>
        <authorList>
            <person name="Murat C."/>
            <person name="Payen T."/>
            <person name="Noel B."/>
            <person name="Kuo A."/>
            <person name="Morin E."/>
            <person name="Chen J."/>
            <person name="Kohler A."/>
            <person name="Krizsan K."/>
            <person name="Balestrini R."/>
            <person name="Da Silva C."/>
            <person name="Montanini B."/>
            <person name="Hainaut M."/>
            <person name="Levati E."/>
            <person name="Barry K.W."/>
            <person name="Belfiori B."/>
            <person name="Cichocki N."/>
            <person name="Clum A."/>
            <person name="Dockter R.B."/>
            <person name="Fauchery L."/>
            <person name="Guy J."/>
            <person name="Iotti M."/>
            <person name="Le Tacon F."/>
            <person name="Lindquist E.A."/>
            <person name="Lipzen A."/>
            <person name="Malagnac F."/>
            <person name="Mello A."/>
            <person name="Molinier V."/>
            <person name="Miyauchi S."/>
            <person name="Poulain J."/>
            <person name="Riccioni C."/>
            <person name="Rubini A."/>
            <person name="Sitrit Y."/>
            <person name="Splivallo R."/>
            <person name="Traeger S."/>
            <person name="Wang M."/>
            <person name="Zifcakova L."/>
            <person name="Wipf D."/>
            <person name="Zambonelli A."/>
            <person name="Paolocci F."/>
            <person name="Nowrousian M."/>
            <person name="Ottonello S."/>
            <person name="Baldrian P."/>
            <person name="Spatafora J.W."/>
            <person name="Henrissat B."/>
            <person name="Nagy L.G."/>
            <person name="Aury J.M."/>
            <person name="Wincker P."/>
            <person name="Grigoriev I.V."/>
            <person name="Bonfante P."/>
            <person name="Martin F.M."/>
        </authorList>
    </citation>
    <scope>NUCLEOTIDE SEQUENCE [LARGE SCALE GENOMIC DNA]</scope>
    <source>
        <strain evidence="1 2">120613-1</strain>
    </source>
</reference>
<keyword evidence="2" id="KW-1185">Reference proteome</keyword>
<organism evidence="1 2">
    <name type="scientific">Choiromyces venosus 120613-1</name>
    <dbReference type="NCBI Taxonomy" id="1336337"/>
    <lineage>
        <taxon>Eukaryota</taxon>
        <taxon>Fungi</taxon>
        <taxon>Dikarya</taxon>
        <taxon>Ascomycota</taxon>
        <taxon>Pezizomycotina</taxon>
        <taxon>Pezizomycetes</taxon>
        <taxon>Pezizales</taxon>
        <taxon>Tuberaceae</taxon>
        <taxon>Choiromyces</taxon>
    </lineage>
</organism>
<dbReference type="Proteomes" id="UP000276215">
    <property type="component" value="Unassembled WGS sequence"/>
</dbReference>
<dbReference type="EMBL" id="ML120643">
    <property type="protein sequence ID" value="RPA88887.1"/>
    <property type="molecule type" value="Genomic_DNA"/>
</dbReference>
<gene>
    <name evidence="1" type="ORF">L873DRAFT_781844</name>
</gene>
<accession>A0A3N4IU68</accession>
<sequence length="89" mass="10226">MKARFWAQECICICGERAVVSKNSHPIHHVNTSFSTMQQCVIRKRKLLVTWHDNPPVSGIRGTGRKNMYLPFRTGWLWVWGLGLGGMGW</sequence>
<protein>
    <submittedName>
        <fullName evidence="1">Uncharacterized protein</fullName>
    </submittedName>
</protein>
<evidence type="ECO:0000313" key="1">
    <source>
        <dbReference type="EMBL" id="RPA88887.1"/>
    </source>
</evidence>
<dbReference type="AlphaFoldDB" id="A0A3N4IU68"/>